<dbReference type="Proteomes" id="UP000656732">
    <property type="component" value="Unassembled WGS sequence"/>
</dbReference>
<name>A0A918F4L8_9ACTN</name>
<reference evidence="1" key="2">
    <citation type="submission" date="2020-09" db="EMBL/GenBank/DDBJ databases">
        <authorList>
            <person name="Sun Q."/>
            <person name="Ohkuma M."/>
        </authorList>
    </citation>
    <scope>NUCLEOTIDE SEQUENCE</scope>
    <source>
        <strain evidence="1">JCM 4403</strain>
    </source>
</reference>
<gene>
    <name evidence="1" type="ORF">GCM10010280_65120</name>
</gene>
<dbReference type="SUPFAM" id="SSF48452">
    <property type="entry name" value="TPR-like"/>
    <property type="match status" value="1"/>
</dbReference>
<dbReference type="InterPro" id="IPR027417">
    <property type="entry name" value="P-loop_NTPase"/>
</dbReference>
<sequence>MTEFDRIFEPQFSATELFTNRVNEYSAFSNFLRLHSARVRDGSAVLGQSARRNVMSFYGIGGIGKTELSRRLESWVRRELSDPGDWREDPPSGEALHSVRIDFHGSRVVNAVDVVLRLRAAVAGRRRRFPAFDLGLTAWWSLARPGTALPDLSTGGFDVRGQITDTLNETLSDAGASFGVGPLTVRTGIRIVEDVRANRLRSRTLRQCQPLVHIMNQTQQDPSDYVAATLAGLLSWDLENLPLNKRPVTVAFADAAEYVQGDDRAQERLLNRIVHLTPGVLWVITSRNRLDWDSPHLHQLLPATGPRTWPGLRLEAQEDPRQHLVGDLSDTDVEKYLRAASDTAGNPLLTPAVIDSICRGAHGLPLYLSLSLSIARATQDQGLSADAFGGPLPELATRVFANLPEKERELARAASLVPRFDEELITQVAGALLGDAHRLCRRTLVTRDQHALFPYRLHDAVRAAIAHESVAEPGAWAPADRTAMARELLEALHQRSNRLLHDSERCLDVLEIAAALCVDHDLTAVWLADALSHLPGFSKTAQRLPPPASNTWIGQVSGMFEPWRHGNQGPQRIACLENLLSGPLQPDIRRRGRIRLAYLHRTRGDCEPALQLLTELLAENPESDLLRYQVARTLHSMGRYAELEQHLSACPLSDPTTGLRISSDLAYDRGLLDEAVIGPATRAAYLREKGRHRVALENEVAALWRRTLQGRSTTTDCEAVLEDADHFGETLCMRTALAAMVICEADDPSAALRLIADAQSLVRATGGFPGWREWTSQLVFGMRHADRPYIDQVRQSWLAGTTRWSPSQQVVDRFFVFSGYPARFPQPQLVGLEDPTESDRRWNTVITLLVDP</sequence>
<keyword evidence="2" id="KW-1185">Reference proteome</keyword>
<dbReference type="InterPro" id="IPR011990">
    <property type="entry name" value="TPR-like_helical_dom_sf"/>
</dbReference>
<accession>A0A918F4L8</accession>
<dbReference type="SUPFAM" id="SSF52540">
    <property type="entry name" value="P-loop containing nucleoside triphosphate hydrolases"/>
    <property type="match status" value="1"/>
</dbReference>
<comment type="caution">
    <text evidence="1">The sequence shown here is derived from an EMBL/GenBank/DDBJ whole genome shotgun (WGS) entry which is preliminary data.</text>
</comment>
<reference evidence="1" key="1">
    <citation type="journal article" date="2014" name="Int. J. Syst. Evol. Microbiol.">
        <title>Complete genome sequence of Corynebacterium casei LMG S-19264T (=DSM 44701T), isolated from a smear-ripened cheese.</title>
        <authorList>
            <consortium name="US DOE Joint Genome Institute (JGI-PGF)"/>
            <person name="Walter F."/>
            <person name="Albersmeier A."/>
            <person name="Kalinowski J."/>
            <person name="Ruckert C."/>
        </authorList>
    </citation>
    <scope>NUCLEOTIDE SEQUENCE</scope>
    <source>
        <strain evidence="1">JCM 4403</strain>
    </source>
</reference>
<organism evidence="1 2">
    <name type="scientific">Streptomyces pilosus</name>
    <dbReference type="NCBI Taxonomy" id="28893"/>
    <lineage>
        <taxon>Bacteria</taxon>
        <taxon>Bacillati</taxon>
        <taxon>Actinomycetota</taxon>
        <taxon>Actinomycetes</taxon>
        <taxon>Kitasatosporales</taxon>
        <taxon>Streptomycetaceae</taxon>
        <taxon>Streptomyces</taxon>
    </lineage>
</organism>
<dbReference type="Gene3D" id="1.25.40.10">
    <property type="entry name" value="Tetratricopeptide repeat domain"/>
    <property type="match status" value="1"/>
</dbReference>
<evidence type="ECO:0008006" key="3">
    <source>
        <dbReference type="Google" id="ProtNLM"/>
    </source>
</evidence>
<proteinExistence type="predicted"/>
<dbReference type="RefSeq" id="WP_189561647.1">
    <property type="nucleotide sequence ID" value="NZ_BMTU01000021.1"/>
</dbReference>
<dbReference type="EMBL" id="BMTU01000021">
    <property type="protein sequence ID" value="GGR08282.1"/>
    <property type="molecule type" value="Genomic_DNA"/>
</dbReference>
<evidence type="ECO:0000313" key="2">
    <source>
        <dbReference type="Proteomes" id="UP000656732"/>
    </source>
</evidence>
<evidence type="ECO:0000313" key="1">
    <source>
        <dbReference type="EMBL" id="GGR08282.1"/>
    </source>
</evidence>
<protein>
    <recommendedName>
        <fullName evidence="3">ATP/GTP-binding protein</fullName>
    </recommendedName>
</protein>
<dbReference type="AlphaFoldDB" id="A0A918F4L8"/>